<evidence type="ECO:0000256" key="1">
    <source>
        <dbReference type="SAM" id="MobiDB-lite"/>
    </source>
</evidence>
<protein>
    <submittedName>
        <fullName evidence="2">Uncharacterized protein</fullName>
    </submittedName>
</protein>
<evidence type="ECO:0000313" key="3">
    <source>
        <dbReference type="Proteomes" id="UP000626109"/>
    </source>
</evidence>
<organism evidence="2 3">
    <name type="scientific">Polarella glacialis</name>
    <name type="common">Dinoflagellate</name>
    <dbReference type="NCBI Taxonomy" id="89957"/>
    <lineage>
        <taxon>Eukaryota</taxon>
        <taxon>Sar</taxon>
        <taxon>Alveolata</taxon>
        <taxon>Dinophyceae</taxon>
        <taxon>Suessiales</taxon>
        <taxon>Suessiaceae</taxon>
        <taxon>Polarella</taxon>
    </lineage>
</organism>
<accession>A0A813K0M1</accession>
<sequence length="123" mass="13250">MTAGDRSLFAGTASSAAMSGSMAEIEPSPPTAATSTVRSRPGEISHPAPSSRRRSAKRALLCGRKDLACPTNARRPQGGDSNGELRALLVEFCYWSNKSSFLLVLLLLEEGAKRQQVRQRSFI</sequence>
<reference evidence="2" key="1">
    <citation type="submission" date="2021-02" db="EMBL/GenBank/DDBJ databases">
        <authorList>
            <person name="Dougan E. K."/>
            <person name="Rhodes N."/>
            <person name="Thang M."/>
            <person name="Chan C."/>
        </authorList>
    </citation>
    <scope>NUCLEOTIDE SEQUENCE</scope>
</reference>
<name>A0A813K0M1_POLGL</name>
<comment type="caution">
    <text evidence="2">The sequence shown here is derived from an EMBL/GenBank/DDBJ whole genome shotgun (WGS) entry which is preliminary data.</text>
</comment>
<gene>
    <name evidence="2" type="ORF">PGLA2088_LOCUS28611</name>
</gene>
<feature type="compositionally biased region" description="Low complexity" evidence="1">
    <location>
        <begin position="10"/>
        <end position="23"/>
    </location>
</feature>
<evidence type="ECO:0000313" key="2">
    <source>
        <dbReference type="EMBL" id="CAE8693947.1"/>
    </source>
</evidence>
<feature type="region of interest" description="Disordered" evidence="1">
    <location>
        <begin position="1"/>
        <end position="57"/>
    </location>
</feature>
<dbReference type="Proteomes" id="UP000626109">
    <property type="component" value="Unassembled WGS sequence"/>
</dbReference>
<dbReference type="EMBL" id="CAJNNW010027955">
    <property type="protein sequence ID" value="CAE8693947.1"/>
    <property type="molecule type" value="Genomic_DNA"/>
</dbReference>
<proteinExistence type="predicted"/>
<dbReference type="AlphaFoldDB" id="A0A813K0M1"/>